<name>A0A6J5DYK3_9BURK</name>
<dbReference type="SMART" id="SM00028">
    <property type="entry name" value="TPR"/>
    <property type="match status" value="4"/>
</dbReference>
<dbReference type="InterPro" id="IPR019734">
    <property type="entry name" value="TPR_rpt"/>
</dbReference>
<evidence type="ECO:0000313" key="3">
    <source>
        <dbReference type="Proteomes" id="UP000494330"/>
    </source>
</evidence>
<dbReference type="SUPFAM" id="SSF48452">
    <property type="entry name" value="TPR-like"/>
    <property type="match status" value="1"/>
</dbReference>
<accession>A0A6J5DYK3</accession>
<dbReference type="SUPFAM" id="SSF53756">
    <property type="entry name" value="UDP-Glycosyltransferase/glycogen phosphorylase"/>
    <property type="match status" value="1"/>
</dbReference>
<keyword evidence="1" id="KW-0802">TPR repeat</keyword>
<organism evidence="2 3">
    <name type="scientific">Burkholderia paludis</name>
    <dbReference type="NCBI Taxonomy" id="1506587"/>
    <lineage>
        <taxon>Bacteria</taxon>
        <taxon>Pseudomonadati</taxon>
        <taxon>Pseudomonadota</taxon>
        <taxon>Betaproteobacteria</taxon>
        <taxon>Burkholderiales</taxon>
        <taxon>Burkholderiaceae</taxon>
        <taxon>Burkholderia</taxon>
        <taxon>Burkholderia cepacia complex</taxon>
    </lineage>
</organism>
<dbReference type="Gene3D" id="1.25.40.10">
    <property type="entry name" value="Tetratricopeptide repeat domain"/>
    <property type="match status" value="1"/>
</dbReference>
<feature type="repeat" description="TPR" evidence="1">
    <location>
        <begin position="176"/>
        <end position="209"/>
    </location>
</feature>
<protein>
    <submittedName>
        <fullName evidence="2">Putative TPR repeat protein</fullName>
    </submittedName>
</protein>
<dbReference type="Proteomes" id="UP000494330">
    <property type="component" value="Unassembled WGS sequence"/>
</dbReference>
<dbReference type="Pfam" id="PF13432">
    <property type="entry name" value="TPR_16"/>
    <property type="match status" value="1"/>
</dbReference>
<feature type="repeat" description="TPR" evidence="1">
    <location>
        <begin position="142"/>
        <end position="175"/>
    </location>
</feature>
<reference evidence="2 3" key="1">
    <citation type="submission" date="2019-09" db="EMBL/GenBank/DDBJ databases">
        <authorList>
            <person name="Depoorter E."/>
        </authorList>
    </citation>
    <scope>NUCLEOTIDE SEQUENCE [LARGE SCALE GENOMIC DNA]</scope>
    <source>
        <strain evidence="2">LMG 30113</strain>
    </source>
</reference>
<dbReference type="AlphaFoldDB" id="A0A6J5DYK3"/>
<dbReference type="InterPro" id="IPR011990">
    <property type="entry name" value="TPR-like_helical_dom_sf"/>
</dbReference>
<dbReference type="PANTHER" id="PTHR44809">
    <property type="match status" value="1"/>
</dbReference>
<dbReference type="EMBL" id="CABVQD010000018">
    <property type="protein sequence ID" value="VWB99974.1"/>
    <property type="molecule type" value="Genomic_DNA"/>
</dbReference>
<dbReference type="PANTHER" id="PTHR44809:SF1">
    <property type="entry name" value="PROTEIN O-MANNOSYL-TRANSFERASE TMTC1"/>
    <property type="match status" value="1"/>
</dbReference>
<proteinExistence type="predicted"/>
<dbReference type="InterPro" id="IPR052943">
    <property type="entry name" value="TMTC_O-mannosyl-trnsfr"/>
</dbReference>
<evidence type="ECO:0000256" key="1">
    <source>
        <dbReference type="PROSITE-ProRule" id="PRU00339"/>
    </source>
</evidence>
<gene>
    <name evidence="2" type="ORF">BPA30113_04679</name>
</gene>
<evidence type="ECO:0000313" key="2">
    <source>
        <dbReference type="EMBL" id="VWB99974.1"/>
    </source>
</evidence>
<dbReference type="Gene3D" id="3.40.50.2000">
    <property type="entry name" value="Glycogen Phosphorylase B"/>
    <property type="match status" value="1"/>
</dbReference>
<sequence length="529" mass="60365">MSADQSSLFELALSIYREKDVSDAYESIVVLLDSDPDNIQILNLAGACCYSLGSFDEAERYWKRVIDIRSDWVDSYNNLGTLYWKVRQWPEAAENLYRVALSIDGRRKDIQDNLIGLLLDLRKFRDAIEMCRRVMVDRPDDVELAHYLGVALHQLDQLKDAEEVYRSVLRENPQHHLAHSNLGVALRGMGRHGEAEQAYRDAIAICPDESFHHVNLSTLLLEMGRWDEGWEANERRLPSISNEFMSRSVSANIRQWQGEALHKKSLLVIREQGFGDEIQMARYVAILKKAGAGRIILACSSELRTLFKSIPGVDEVISSVKELGRHRYDFWTLIFSLPYILKTRPDSVPNKIPYISPSKNLVKKWRKEIPTGSMRVGLVWKGAQKHEADMFRSLSSFSILAPLWKVKGVSYISLQKERGRKEISELHNVQPVCDLGGKIDNFDDTAAIVKQLDLVITVDTSMAHLCGALGVPCWVLLSAARTDWRWAGSRDTSIWYPNTLKLYRQTQRGDWRSVVDNIVSDLELMVKSS</sequence>
<dbReference type="RefSeq" id="WP_081896622.1">
    <property type="nucleotide sequence ID" value="NZ_CABVQD010000018.1"/>
</dbReference>
<keyword evidence="3" id="KW-1185">Reference proteome</keyword>
<dbReference type="PROSITE" id="PS50005">
    <property type="entry name" value="TPR"/>
    <property type="match status" value="2"/>
</dbReference>